<reference evidence="3" key="1">
    <citation type="submission" date="2023-01" db="EMBL/GenBank/DDBJ databases">
        <title>The diversity of Class Acidimicrobiia in South China Sea sediment environments and the proposal of Iamia marina sp. nov., a novel species of the genus Iamia.</title>
        <authorList>
            <person name="He Y."/>
            <person name="Tian X."/>
        </authorList>
    </citation>
    <scope>NUCLEOTIDE SEQUENCE</scope>
    <source>
        <strain evidence="3">DSM 19957</strain>
    </source>
</reference>
<dbReference type="Proteomes" id="UP001216390">
    <property type="component" value="Chromosome"/>
</dbReference>
<dbReference type="EMBL" id="CP116942">
    <property type="protein sequence ID" value="WCO68828.1"/>
    <property type="molecule type" value="Genomic_DNA"/>
</dbReference>
<dbReference type="AlphaFoldDB" id="A0AAF0BXB7"/>
<sequence>MIQLLRRKKELSFERRYPASIEAVWRAWTGAEQLRSWWGPEKTTIPECEVDLRVGGRIRIVTEATEAMGKYQGTRWPMEGTFTLVEAPHRLSYDASSWTEGEQDTSTIRHTNDLELTETADGTLLTLRISITEIGPKAKMAAFGMKWGYKAQLDTLEQHLAAAGDGEVG</sequence>
<dbReference type="SUPFAM" id="SSF55961">
    <property type="entry name" value="Bet v1-like"/>
    <property type="match status" value="1"/>
</dbReference>
<gene>
    <name evidence="3" type="ORF">PO878_08835</name>
</gene>
<dbReference type="Gene3D" id="3.30.530.20">
    <property type="match status" value="1"/>
</dbReference>
<evidence type="ECO:0000313" key="4">
    <source>
        <dbReference type="Proteomes" id="UP001216390"/>
    </source>
</evidence>
<comment type="similarity">
    <text evidence="1">Belongs to the AHA1 family.</text>
</comment>
<evidence type="ECO:0000256" key="1">
    <source>
        <dbReference type="ARBA" id="ARBA00006817"/>
    </source>
</evidence>
<accession>A0AAF0BXB7</accession>
<proteinExistence type="inferred from homology"/>
<evidence type="ECO:0000313" key="3">
    <source>
        <dbReference type="EMBL" id="WCO68828.1"/>
    </source>
</evidence>
<name>A0AAF0BXB7_9ACTN</name>
<dbReference type="RefSeq" id="WP_272738343.1">
    <property type="nucleotide sequence ID" value="NZ_CP116942.1"/>
</dbReference>
<keyword evidence="4" id="KW-1185">Reference proteome</keyword>
<dbReference type="InterPro" id="IPR013538">
    <property type="entry name" value="ASHA1/2-like_C"/>
</dbReference>
<feature type="domain" description="Activator of Hsp90 ATPase homologue 1/2-like C-terminal" evidence="2">
    <location>
        <begin position="19"/>
        <end position="160"/>
    </location>
</feature>
<organism evidence="3 4">
    <name type="scientific">Iamia majanohamensis</name>
    <dbReference type="NCBI Taxonomy" id="467976"/>
    <lineage>
        <taxon>Bacteria</taxon>
        <taxon>Bacillati</taxon>
        <taxon>Actinomycetota</taxon>
        <taxon>Acidimicrobiia</taxon>
        <taxon>Acidimicrobiales</taxon>
        <taxon>Iamiaceae</taxon>
        <taxon>Iamia</taxon>
    </lineage>
</organism>
<evidence type="ECO:0000259" key="2">
    <source>
        <dbReference type="Pfam" id="PF08327"/>
    </source>
</evidence>
<dbReference type="InterPro" id="IPR023393">
    <property type="entry name" value="START-like_dom_sf"/>
</dbReference>
<dbReference type="CDD" id="cd07814">
    <property type="entry name" value="SRPBCC_CalC_Aha1-like"/>
    <property type="match status" value="1"/>
</dbReference>
<dbReference type="Pfam" id="PF08327">
    <property type="entry name" value="AHSA1"/>
    <property type="match status" value="1"/>
</dbReference>
<dbReference type="KEGG" id="ima:PO878_08835"/>
<protein>
    <submittedName>
        <fullName evidence="3">SRPBCC domain-containing protein</fullName>
    </submittedName>
</protein>